<comment type="caution">
    <text evidence="1">The sequence shown here is derived from an EMBL/GenBank/DDBJ whole genome shotgun (WGS) entry which is preliminary data.</text>
</comment>
<proteinExistence type="predicted"/>
<dbReference type="InterPro" id="IPR045372">
    <property type="entry name" value="YidB"/>
</dbReference>
<dbReference type="InterPro" id="IPR027405">
    <property type="entry name" value="YidB-like"/>
</dbReference>
<dbReference type="EMBL" id="SMYL01000002">
    <property type="protein sequence ID" value="TDK67296.1"/>
    <property type="molecule type" value="Genomic_DNA"/>
</dbReference>
<dbReference type="Proteomes" id="UP000294829">
    <property type="component" value="Unassembled WGS sequence"/>
</dbReference>
<dbReference type="Gene3D" id="1.10.10.690">
    <property type="entry name" value="YidB-like"/>
    <property type="match status" value="1"/>
</dbReference>
<organism evidence="1 2">
    <name type="scientific">Sapientia aquatica</name>
    <dbReference type="NCBI Taxonomy" id="1549640"/>
    <lineage>
        <taxon>Bacteria</taxon>
        <taxon>Pseudomonadati</taxon>
        <taxon>Pseudomonadota</taxon>
        <taxon>Betaproteobacteria</taxon>
        <taxon>Burkholderiales</taxon>
        <taxon>Oxalobacteraceae</taxon>
        <taxon>Sapientia</taxon>
    </lineage>
</organism>
<accession>A0A4R5W5H0</accession>
<dbReference type="AlphaFoldDB" id="A0A4R5W5H0"/>
<dbReference type="OrthoDB" id="9795283at2"/>
<evidence type="ECO:0000313" key="1">
    <source>
        <dbReference type="EMBL" id="TDK67296.1"/>
    </source>
</evidence>
<dbReference type="Pfam" id="PF20159">
    <property type="entry name" value="YidB"/>
    <property type="match status" value="1"/>
</dbReference>
<dbReference type="SUPFAM" id="SSF140804">
    <property type="entry name" value="YidB-like"/>
    <property type="match status" value="1"/>
</dbReference>
<keyword evidence="2" id="KW-1185">Reference proteome</keyword>
<reference evidence="1 2" key="1">
    <citation type="submission" date="2019-03" db="EMBL/GenBank/DDBJ databases">
        <title>Sapientia aquatica gen. nov., sp. nov., isolated from a crater lake.</title>
        <authorList>
            <person name="Felfoldi T."/>
            <person name="Szabo A."/>
            <person name="Toth E."/>
            <person name="Schumann P."/>
            <person name="Keki Z."/>
            <person name="Marialigeti K."/>
            <person name="Mathe I."/>
        </authorList>
    </citation>
    <scope>NUCLEOTIDE SEQUENCE [LARGE SCALE GENOMIC DNA]</scope>
    <source>
        <strain evidence="1 2">SA-152</strain>
    </source>
</reference>
<name>A0A4R5W5H0_9BURK</name>
<evidence type="ECO:0000313" key="2">
    <source>
        <dbReference type="Proteomes" id="UP000294829"/>
    </source>
</evidence>
<sequence>MGLLDSALSMLSGNNADPSADPKTAVMQAAIAMMTNHEGGVAGGMQTLISTLQSSGLADHVASWAGNGENLPVTGEQIQAALGSNGILQQLAETAGLPHDQVAGHLAEMLPGIIEKFSQNGGSAGGLSGLAGMLGQFMGQNKA</sequence>
<protein>
    <submittedName>
        <fullName evidence="1">DUF937 domain-containing protein</fullName>
    </submittedName>
</protein>
<dbReference type="RefSeq" id="WP_133326407.1">
    <property type="nucleotide sequence ID" value="NZ_SMYL01000002.1"/>
</dbReference>
<gene>
    <name evidence="1" type="ORF">E2I14_05915</name>
</gene>